<accession>A0A3S5A1P1</accession>
<keyword evidence="2" id="KW-1185">Reference proteome</keyword>
<evidence type="ECO:0000313" key="2">
    <source>
        <dbReference type="Proteomes" id="UP000784294"/>
    </source>
</evidence>
<proteinExistence type="predicted"/>
<comment type="caution">
    <text evidence="1">The sequence shown here is derived from an EMBL/GenBank/DDBJ whole genome shotgun (WGS) entry which is preliminary data.</text>
</comment>
<name>A0A3S5A1P1_9PLAT</name>
<evidence type="ECO:0000313" key="1">
    <source>
        <dbReference type="EMBL" id="VEL09586.1"/>
    </source>
</evidence>
<dbReference type="AlphaFoldDB" id="A0A3S5A1P1"/>
<protein>
    <submittedName>
        <fullName evidence="1">Uncharacterized protein</fullName>
    </submittedName>
</protein>
<reference evidence="1" key="1">
    <citation type="submission" date="2018-11" db="EMBL/GenBank/DDBJ databases">
        <authorList>
            <consortium name="Pathogen Informatics"/>
        </authorList>
    </citation>
    <scope>NUCLEOTIDE SEQUENCE</scope>
</reference>
<gene>
    <name evidence="1" type="ORF">PXEA_LOCUS3026</name>
</gene>
<sequence>MDQHKGLEYLLKDLRLSELQAIFPTATVRSLADVYAELLSGPPLLGSTKKAAARLSREFRPPLKKKCHSKSVLADRPSCDHVPAVRISHLQRLTNFVLTTRVQISLHIPLFNYPVKPNSTSSGCYCTQKRLFFDVPPIVRLWRDYKC</sequence>
<organism evidence="1 2">
    <name type="scientific">Protopolystoma xenopodis</name>
    <dbReference type="NCBI Taxonomy" id="117903"/>
    <lineage>
        <taxon>Eukaryota</taxon>
        <taxon>Metazoa</taxon>
        <taxon>Spiralia</taxon>
        <taxon>Lophotrochozoa</taxon>
        <taxon>Platyhelminthes</taxon>
        <taxon>Monogenea</taxon>
        <taxon>Polyopisthocotylea</taxon>
        <taxon>Polystomatidea</taxon>
        <taxon>Polystomatidae</taxon>
        <taxon>Protopolystoma</taxon>
    </lineage>
</organism>
<dbReference type="Proteomes" id="UP000784294">
    <property type="component" value="Unassembled WGS sequence"/>
</dbReference>
<dbReference type="EMBL" id="CAAALY010006701">
    <property type="protein sequence ID" value="VEL09586.1"/>
    <property type="molecule type" value="Genomic_DNA"/>
</dbReference>